<dbReference type="EMBL" id="BT035042">
    <property type="protein sequence ID" value="ACF80047.1"/>
    <property type="molecule type" value="mRNA"/>
</dbReference>
<reference evidence="1" key="1">
    <citation type="journal article" date="2009" name="PLoS Genet.">
        <title>Sequencing, mapping, and analysis of 27,455 maize full-length cDNAs.</title>
        <authorList>
            <person name="Soderlund C."/>
            <person name="Descour A."/>
            <person name="Kudrna D."/>
            <person name="Bomhoff M."/>
            <person name="Boyd L."/>
            <person name="Currie J."/>
            <person name="Angelova A."/>
            <person name="Collura K."/>
            <person name="Wissotski M."/>
            <person name="Ashley E."/>
            <person name="Morrow D."/>
            <person name="Fernandes J."/>
            <person name="Walbot V."/>
            <person name="Yu Y."/>
        </authorList>
    </citation>
    <scope>NUCLEOTIDE SEQUENCE</scope>
    <source>
        <strain evidence="1">B73</strain>
    </source>
</reference>
<sequence>MLERLAVQLELSGLDSVEYVYVECTFFFGKSIHVHLYRLLYCRSCELCCLVAKQSTAYYTAA</sequence>
<accession>B4FD54</accession>
<protein>
    <submittedName>
        <fullName evidence="1">Uncharacterized protein</fullName>
    </submittedName>
</protein>
<name>B4FD54_MAIZE</name>
<proteinExistence type="evidence at transcript level"/>
<evidence type="ECO:0000313" key="1">
    <source>
        <dbReference type="EMBL" id="ACF80047.1"/>
    </source>
</evidence>
<organism evidence="1">
    <name type="scientific">Zea mays</name>
    <name type="common">Maize</name>
    <dbReference type="NCBI Taxonomy" id="4577"/>
    <lineage>
        <taxon>Eukaryota</taxon>
        <taxon>Viridiplantae</taxon>
        <taxon>Streptophyta</taxon>
        <taxon>Embryophyta</taxon>
        <taxon>Tracheophyta</taxon>
        <taxon>Spermatophyta</taxon>
        <taxon>Magnoliopsida</taxon>
        <taxon>Liliopsida</taxon>
        <taxon>Poales</taxon>
        <taxon>Poaceae</taxon>
        <taxon>PACMAD clade</taxon>
        <taxon>Panicoideae</taxon>
        <taxon>Andropogonodae</taxon>
        <taxon>Andropogoneae</taxon>
        <taxon>Tripsacinae</taxon>
        <taxon>Zea</taxon>
    </lineage>
</organism>
<dbReference type="AlphaFoldDB" id="B4FD54"/>